<feature type="region of interest" description="Disordered" evidence="6">
    <location>
        <begin position="804"/>
        <end position="828"/>
    </location>
</feature>
<evidence type="ECO:0000313" key="9">
    <source>
        <dbReference type="EMBL" id="QNN59163.1"/>
    </source>
</evidence>
<sequence>MSTGSGAAARVRRQADRPATEAERLGARSALARVGALDLPITGIRVFVSLGIAALVIAALYFGRLVLVPLALALLLSFVLNPVVMRLKRWGLPKVIAVVSVVAAALLVLGVAGLFVGNEVRVLSAELPSYQSNIRGKLRGLRAQIRAPGMFEGARKTFDVVQSEVAAAAAESANGKRKPAVQKVQVIPSELSPVDQARAALARLGGPLSDAALVLVFVIFILLDREDLRDRLLRLWGQNLHRATDALDEAGARISRYLGMQLLVNVSYGIPMAAGLWFIGVPGALLWGAVAAVMRFVPYVGPLISAVFPLALAFAVAPGWELVLWTAALIVVLELISNNIVEPWLYGSSTGLSAMSLIFAATFWTAMWGPIGLIMSTPLTVCLLVIGRYLPQLSFLDVLLGSQPVLDEPTRIYQRLLAGDADEAGDISLRIVEGGGDSPAAFYSDVGAAVLRMAVGDHARSATAEHRLRVVDGMDEVLDELEEQYPAGKLSPVAHVLCMGGKSEVDQLAARMVAHGVQLEGHAARLADSDVLSSQSAVARPDLARGDVVCVSWMSSEPRAGARALCRRIRRAWPDVGIVLHFWNLAEPLTEEELTALAESLGADRVALSYGTVVACLREWLGDGDSESFEPAPIPRNDEKRCKALDASGAMDSEPFRQLSQQMAKRASDIFDIPLAYVSLVDATTEHVTAMHGGLRVQSDESLPEAKPRRFQASIERAQALGPFAIASDEPMQVHDLLHDPRFAGNPIIQSVGARFYASAPIREKSGFPIGVLSLVDSRPRELGDREMRLLQAMANDVMQEWKGIDLPEARQSPPKENSATVGQDVPG</sequence>
<keyword evidence="5 7" id="KW-0472">Membrane</keyword>
<feature type="transmembrane region" description="Helical" evidence="7">
    <location>
        <begin position="322"/>
        <end position="338"/>
    </location>
</feature>
<evidence type="ECO:0000259" key="8">
    <source>
        <dbReference type="SMART" id="SM00065"/>
    </source>
</evidence>
<dbReference type="RefSeq" id="WP_187600134.1">
    <property type="nucleotide sequence ID" value="NZ_CP060714.1"/>
</dbReference>
<evidence type="ECO:0000313" key="10">
    <source>
        <dbReference type="Proteomes" id="UP000515811"/>
    </source>
</evidence>
<reference evidence="9 10" key="1">
    <citation type="submission" date="2020-08" db="EMBL/GenBank/DDBJ databases">
        <title>Genome sequence of Diaphorobacter ruginosibacter DSM 27467T.</title>
        <authorList>
            <person name="Hyun D.-W."/>
            <person name="Bae J.-W."/>
        </authorList>
    </citation>
    <scope>NUCLEOTIDE SEQUENCE [LARGE SCALE GENOMIC DNA]</scope>
    <source>
        <strain evidence="9 10">DSM 27467</strain>
    </source>
</reference>
<comment type="similarity">
    <text evidence="2">Belongs to the autoinducer-2 exporter (AI-2E) (TC 2.A.86) family.</text>
</comment>
<dbReference type="Gene3D" id="3.30.450.40">
    <property type="match status" value="1"/>
</dbReference>
<evidence type="ECO:0000256" key="7">
    <source>
        <dbReference type="SAM" id="Phobius"/>
    </source>
</evidence>
<proteinExistence type="inferred from homology"/>
<name>A0A7G9RU88_9BURK</name>
<dbReference type="PANTHER" id="PTHR43102:SF2">
    <property type="entry name" value="GAF DOMAIN-CONTAINING PROTEIN"/>
    <property type="match status" value="1"/>
</dbReference>
<evidence type="ECO:0000256" key="3">
    <source>
        <dbReference type="ARBA" id="ARBA00022692"/>
    </source>
</evidence>
<keyword evidence="10" id="KW-1185">Reference proteome</keyword>
<protein>
    <submittedName>
        <fullName evidence="9">AI-2E family transporter</fullName>
    </submittedName>
</protein>
<feature type="transmembrane region" description="Helical" evidence="7">
    <location>
        <begin position="67"/>
        <end position="84"/>
    </location>
</feature>
<accession>A0A7G9RU88</accession>
<evidence type="ECO:0000256" key="6">
    <source>
        <dbReference type="SAM" id="MobiDB-lite"/>
    </source>
</evidence>
<feature type="transmembrane region" description="Helical" evidence="7">
    <location>
        <begin position="262"/>
        <end position="290"/>
    </location>
</feature>
<dbReference type="EMBL" id="CP060714">
    <property type="protein sequence ID" value="QNN59163.1"/>
    <property type="molecule type" value="Genomic_DNA"/>
</dbReference>
<dbReference type="SUPFAM" id="SSF55781">
    <property type="entry name" value="GAF domain-like"/>
    <property type="match status" value="1"/>
</dbReference>
<feature type="transmembrane region" description="Helical" evidence="7">
    <location>
        <begin position="296"/>
        <end position="315"/>
    </location>
</feature>
<dbReference type="KEGG" id="drg:H9K76_10485"/>
<dbReference type="InterPro" id="IPR002549">
    <property type="entry name" value="AI-2E-like"/>
</dbReference>
<evidence type="ECO:0000256" key="5">
    <source>
        <dbReference type="ARBA" id="ARBA00023136"/>
    </source>
</evidence>
<feature type="domain" description="GAF" evidence="8">
    <location>
        <begin position="655"/>
        <end position="812"/>
    </location>
</feature>
<dbReference type="InterPro" id="IPR003018">
    <property type="entry name" value="GAF"/>
</dbReference>
<dbReference type="SMART" id="SM00065">
    <property type="entry name" value="GAF"/>
    <property type="match status" value="1"/>
</dbReference>
<feature type="region of interest" description="Disordered" evidence="6">
    <location>
        <begin position="1"/>
        <end position="21"/>
    </location>
</feature>
<feature type="transmembrane region" description="Helical" evidence="7">
    <location>
        <begin position="96"/>
        <end position="117"/>
    </location>
</feature>
<dbReference type="AlphaFoldDB" id="A0A7G9RU88"/>
<dbReference type="GO" id="GO:0016020">
    <property type="term" value="C:membrane"/>
    <property type="evidence" value="ECO:0007669"/>
    <property type="project" value="UniProtKB-SubCell"/>
</dbReference>
<keyword evidence="4 7" id="KW-1133">Transmembrane helix</keyword>
<organism evidence="9 10">
    <name type="scientific">Diaphorobacter ruginosibacter</name>
    <dbReference type="NCBI Taxonomy" id="1715720"/>
    <lineage>
        <taxon>Bacteria</taxon>
        <taxon>Pseudomonadati</taxon>
        <taxon>Pseudomonadota</taxon>
        <taxon>Betaproteobacteria</taxon>
        <taxon>Burkholderiales</taxon>
        <taxon>Comamonadaceae</taxon>
        <taxon>Diaphorobacter</taxon>
    </lineage>
</organism>
<feature type="transmembrane region" description="Helical" evidence="7">
    <location>
        <begin position="43"/>
        <end position="61"/>
    </location>
</feature>
<dbReference type="Proteomes" id="UP000515811">
    <property type="component" value="Chromosome"/>
</dbReference>
<dbReference type="PANTHER" id="PTHR43102">
    <property type="entry name" value="SLR1143 PROTEIN"/>
    <property type="match status" value="1"/>
</dbReference>
<dbReference type="Pfam" id="PF01590">
    <property type="entry name" value="GAF"/>
    <property type="match status" value="1"/>
</dbReference>
<feature type="transmembrane region" description="Helical" evidence="7">
    <location>
        <begin position="200"/>
        <end position="223"/>
    </location>
</feature>
<dbReference type="InterPro" id="IPR029016">
    <property type="entry name" value="GAF-like_dom_sf"/>
</dbReference>
<feature type="transmembrane region" description="Helical" evidence="7">
    <location>
        <begin position="344"/>
        <end position="364"/>
    </location>
</feature>
<evidence type="ECO:0000256" key="4">
    <source>
        <dbReference type="ARBA" id="ARBA00022989"/>
    </source>
</evidence>
<evidence type="ECO:0000256" key="2">
    <source>
        <dbReference type="ARBA" id="ARBA00009773"/>
    </source>
</evidence>
<comment type="subcellular location">
    <subcellularLocation>
        <location evidence="1">Membrane</location>
        <topology evidence="1">Multi-pass membrane protein</topology>
    </subcellularLocation>
</comment>
<evidence type="ECO:0000256" key="1">
    <source>
        <dbReference type="ARBA" id="ARBA00004141"/>
    </source>
</evidence>
<keyword evidence="3 7" id="KW-0812">Transmembrane</keyword>
<dbReference type="Pfam" id="PF01594">
    <property type="entry name" value="AI-2E_transport"/>
    <property type="match status" value="1"/>
</dbReference>
<gene>
    <name evidence="9" type="ORF">H9K76_10485</name>
</gene>